<keyword evidence="2" id="KW-0472">Membrane</keyword>
<reference evidence="4 5" key="1">
    <citation type="submission" date="2013-12" db="EMBL/GenBank/DDBJ databases">
        <authorList>
            <consortium name="DOE Joint Genome Institute"/>
            <person name="Smidt H."/>
            <person name="Huntemann M."/>
            <person name="Han J."/>
            <person name="Chen A."/>
            <person name="Kyrpides N."/>
            <person name="Mavromatis K."/>
            <person name="Markowitz V."/>
            <person name="Palaniappan K."/>
            <person name="Ivanova N."/>
            <person name="Schaumberg A."/>
            <person name="Pati A."/>
            <person name="Liolios K."/>
            <person name="Nordberg H.P."/>
            <person name="Cantor M.N."/>
            <person name="Hua S.X."/>
            <person name="Woyke T."/>
        </authorList>
    </citation>
    <scope>NUCLEOTIDE SEQUENCE [LARGE SCALE GENOMIC DNA]</scope>
    <source>
        <strain evidence="5">DSM 15288</strain>
    </source>
</reference>
<dbReference type="PROSITE" id="PS50887">
    <property type="entry name" value="GGDEF"/>
    <property type="match status" value="1"/>
</dbReference>
<dbReference type="GO" id="GO:0052621">
    <property type="term" value="F:diguanylate cyclase activity"/>
    <property type="evidence" value="ECO:0007669"/>
    <property type="project" value="TreeGrafter"/>
</dbReference>
<dbReference type="GO" id="GO:0005886">
    <property type="term" value="C:plasma membrane"/>
    <property type="evidence" value="ECO:0007669"/>
    <property type="project" value="TreeGrafter"/>
</dbReference>
<dbReference type="InterPro" id="IPR029787">
    <property type="entry name" value="Nucleotide_cyclase"/>
</dbReference>
<evidence type="ECO:0000313" key="5">
    <source>
        <dbReference type="Proteomes" id="UP000010847"/>
    </source>
</evidence>
<dbReference type="HOGENOM" id="CLU_038133_0_0_9"/>
<dbReference type="NCBIfam" id="TIGR00254">
    <property type="entry name" value="GGDEF"/>
    <property type="match status" value="1"/>
</dbReference>
<sequence length="542" mass="61944">MSRMKKVLVLIFILAVVFMDFINQYYSRIETFGAAAASKEALITKYVELGTNFMDMMTIYGEDFFKRPDIQDSTLLSLLKYNPGSDTYDLEAAGGTDHQKNAGNLTGSGKVPESGINRKEINLALAYNQFFKDFYGKYPEIAWLYYTSENDFTNIYPWVSSKDFAFRKELKQAEFYTYVNPQNNPQRLALWTPAYLDRAGKGTMVTLSSPIYDQDVFKGVLSLDLTTMGLSRIINSGYEGYLLDQENSIIAKNQNAKNQSDLNKFQDNEEITPLFVLPNNPQGDIQKLKEIKDGSVERIGNDYIYKMSITDSPWTMIFRVPVSSIVMESALYTFPILIIGILLFLTINEIEKRIKTGKQLAQSLEELTAYHQILENAANYDFLTKTFNRRGFKDYFSLIQDQNGITLTPITLILGDIDHFKGFNDTFGHFAGDKVLIEIADILKKHITEDEAVCRWGGEEFLLMLRNRTREEVLQIAENIRAEIHQMVIPWENSIELRATMTFGVAEYEDKDSVDDNISKADRALYAGKMRGRNQVISYADL</sequence>
<feature type="region of interest" description="Disordered" evidence="1">
    <location>
        <begin position="92"/>
        <end position="111"/>
    </location>
</feature>
<dbReference type="EMBL" id="CP007032">
    <property type="protein sequence ID" value="AHF08673.1"/>
    <property type="molecule type" value="Genomic_DNA"/>
</dbReference>
<dbReference type="SUPFAM" id="SSF55073">
    <property type="entry name" value="Nucleotide cyclase"/>
    <property type="match status" value="1"/>
</dbReference>
<dbReference type="PANTHER" id="PTHR45138:SF9">
    <property type="entry name" value="DIGUANYLATE CYCLASE DGCM-RELATED"/>
    <property type="match status" value="1"/>
</dbReference>
<dbReference type="OrthoDB" id="9783388at2"/>
<dbReference type="InterPro" id="IPR050469">
    <property type="entry name" value="Diguanylate_Cyclase"/>
</dbReference>
<accession>W0EGQ3</accession>
<dbReference type="STRING" id="871968.DESME_14120"/>
<feature type="transmembrane region" description="Helical" evidence="2">
    <location>
        <begin position="329"/>
        <end position="348"/>
    </location>
</feature>
<dbReference type="eggNOG" id="COG3706">
    <property type="taxonomic scope" value="Bacteria"/>
</dbReference>
<evidence type="ECO:0000256" key="2">
    <source>
        <dbReference type="SAM" id="Phobius"/>
    </source>
</evidence>
<dbReference type="RefSeq" id="WP_006718084.1">
    <property type="nucleotide sequence ID" value="NZ_CP007032.1"/>
</dbReference>
<dbReference type="InterPro" id="IPR000160">
    <property type="entry name" value="GGDEF_dom"/>
</dbReference>
<organism evidence="4 5">
    <name type="scientific">Desulfitobacterium metallireducens DSM 15288</name>
    <dbReference type="NCBI Taxonomy" id="871968"/>
    <lineage>
        <taxon>Bacteria</taxon>
        <taxon>Bacillati</taxon>
        <taxon>Bacillota</taxon>
        <taxon>Clostridia</taxon>
        <taxon>Eubacteriales</taxon>
        <taxon>Desulfitobacteriaceae</taxon>
        <taxon>Desulfitobacterium</taxon>
    </lineage>
</organism>
<dbReference type="Gene3D" id="3.30.450.20">
    <property type="entry name" value="PAS domain"/>
    <property type="match status" value="1"/>
</dbReference>
<evidence type="ECO:0000259" key="3">
    <source>
        <dbReference type="PROSITE" id="PS50887"/>
    </source>
</evidence>
<name>W0EGQ3_9FIRM</name>
<dbReference type="KEGG" id="dmt:DESME_14120"/>
<dbReference type="Pfam" id="PF00990">
    <property type="entry name" value="GGDEF"/>
    <property type="match status" value="1"/>
</dbReference>
<keyword evidence="2" id="KW-0812">Transmembrane</keyword>
<protein>
    <recommendedName>
        <fullName evidence="3">GGDEF domain-containing protein</fullName>
    </recommendedName>
</protein>
<dbReference type="Pfam" id="PF22673">
    <property type="entry name" value="MCP-like_PDC_1"/>
    <property type="match status" value="1"/>
</dbReference>
<dbReference type="GO" id="GO:1902201">
    <property type="term" value="P:negative regulation of bacterial-type flagellum-dependent cell motility"/>
    <property type="evidence" value="ECO:0007669"/>
    <property type="project" value="TreeGrafter"/>
</dbReference>
<evidence type="ECO:0000256" key="1">
    <source>
        <dbReference type="SAM" id="MobiDB-lite"/>
    </source>
</evidence>
<dbReference type="Gene3D" id="3.30.70.270">
    <property type="match status" value="1"/>
</dbReference>
<dbReference type="FunFam" id="3.30.70.270:FF:000001">
    <property type="entry name" value="Diguanylate cyclase domain protein"/>
    <property type="match status" value="1"/>
</dbReference>
<dbReference type="Proteomes" id="UP000010847">
    <property type="component" value="Chromosome"/>
</dbReference>
<dbReference type="AlphaFoldDB" id="W0EGQ3"/>
<evidence type="ECO:0000313" key="4">
    <source>
        <dbReference type="EMBL" id="AHF08673.1"/>
    </source>
</evidence>
<keyword evidence="2" id="KW-1133">Transmembrane helix</keyword>
<dbReference type="PANTHER" id="PTHR45138">
    <property type="entry name" value="REGULATORY COMPONENTS OF SENSORY TRANSDUCTION SYSTEM"/>
    <property type="match status" value="1"/>
</dbReference>
<dbReference type="SMART" id="SM00267">
    <property type="entry name" value="GGDEF"/>
    <property type="match status" value="1"/>
</dbReference>
<keyword evidence="5" id="KW-1185">Reference proteome</keyword>
<dbReference type="CDD" id="cd01949">
    <property type="entry name" value="GGDEF"/>
    <property type="match status" value="1"/>
</dbReference>
<dbReference type="InterPro" id="IPR043128">
    <property type="entry name" value="Rev_trsase/Diguanyl_cyclase"/>
</dbReference>
<gene>
    <name evidence="4" type="ORF">DESME_14120</name>
</gene>
<feature type="domain" description="GGDEF" evidence="3">
    <location>
        <begin position="408"/>
        <end position="541"/>
    </location>
</feature>
<proteinExistence type="predicted"/>
<dbReference type="GO" id="GO:0043709">
    <property type="term" value="P:cell adhesion involved in single-species biofilm formation"/>
    <property type="evidence" value="ECO:0007669"/>
    <property type="project" value="TreeGrafter"/>
</dbReference>